<evidence type="ECO:0000313" key="4">
    <source>
        <dbReference type="EMBL" id="CAF4305266.1"/>
    </source>
</evidence>
<dbReference type="Proteomes" id="UP000681722">
    <property type="component" value="Unassembled WGS sequence"/>
</dbReference>
<dbReference type="Proteomes" id="UP000682733">
    <property type="component" value="Unassembled WGS sequence"/>
</dbReference>
<comment type="caution">
    <text evidence="2">The sequence shown here is derived from an EMBL/GenBank/DDBJ whole genome shotgun (WGS) entry which is preliminary data.</text>
</comment>
<accession>A0A815MPF2</accession>
<keyword evidence="5" id="KW-1185">Reference proteome</keyword>
<organism evidence="2 5">
    <name type="scientific">Didymodactylos carnosus</name>
    <dbReference type="NCBI Taxonomy" id="1234261"/>
    <lineage>
        <taxon>Eukaryota</taxon>
        <taxon>Metazoa</taxon>
        <taxon>Spiralia</taxon>
        <taxon>Gnathifera</taxon>
        <taxon>Rotifera</taxon>
        <taxon>Eurotatoria</taxon>
        <taxon>Bdelloidea</taxon>
        <taxon>Philodinida</taxon>
        <taxon>Philodinidae</taxon>
        <taxon>Didymodactylos</taxon>
    </lineage>
</organism>
<protein>
    <submittedName>
        <fullName evidence="2">Uncharacterized protein</fullName>
    </submittedName>
</protein>
<evidence type="ECO:0000313" key="1">
    <source>
        <dbReference type="EMBL" id="CAF1271807.1"/>
    </source>
</evidence>
<sequence length="69" mass="8031">MNYLKCHKYHIFKKIKNSTVCVIPKWSKLAGEDSAPYEFRLLFSDSESLAKSRSIIGKELNMVGHCIYY</sequence>
<dbReference type="EMBL" id="CAJNOK010017866">
    <property type="protein sequence ID" value="CAF1271807.1"/>
    <property type="molecule type" value="Genomic_DNA"/>
</dbReference>
<evidence type="ECO:0000313" key="3">
    <source>
        <dbReference type="EMBL" id="CAF4077271.1"/>
    </source>
</evidence>
<name>A0A815MPF2_9BILA</name>
<proteinExistence type="predicted"/>
<dbReference type="Proteomes" id="UP000663829">
    <property type="component" value="Unassembled WGS sequence"/>
</dbReference>
<evidence type="ECO:0000313" key="5">
    <source>
        <dbReference type="Proteomes" id="UP000663829"/>
    </source>
</evidence>
<reference evidence="2" key="1">
    <citation type="submission" date="2021-02" db="EMBL/GenBank/DDBJ databases">
        <authorList>
            <person name="Nowell W R."/>
        </authorList>
    </citation>
    <scope>NUCLEOTIDE SEQUENCE</scope>
</reference>
<dbReference type="EMBL" id="CAJOBA010039428">
    <property type="protein sequence ID" value="CAF4077271.1"/>
    <property type="molecule type" value="Genomic_DNA"/>
</dbReference>
<dbReference type="EMBL" id="CAJNOQ010018258">
    <property type="protein sequence ID" value="CAF1423393.1"/>
    <property type="molecule type" value="Genomic_DNA"/>
</dbReference>
<dbReference type="Proteomes" id="UP000677228">
    <property type="component" value="Unassembled WGS sequence"/>
</dbReference>
<dbReference type="EMBL" id="CAJOBC010083684">
    <property type="protein sequence ID" value="CAF4305266.1"/>
    <property type="molecule type" value="Genomic_DNA"/>
</dbReference>
<evidence type="ECO:0000313" key="2">
    <source>
        <dbReference type="EMBL" id="CAF1423393.1"/>
    </source>
</evidence>
<gene>
    <name evidence="2" type="ORF">GPM918_LOCUS33776</name>
    <name evidence="1" type="ORF">OVA965_LOCUS27219</name>
    <name evidence="4" type="ORF">SRO942_LOCUS34463</name>
    <name evidence="3" type="ORF">TMI583_LOCUS27965</name>
</gene>
<dbReference type="AlphaFoldDB" id="A0A815MPF2"/>